<dbReference type="GO" id="GO:0042834">
    <property type="term" value="F:peptidoglycan binding"/>
    <property type="evidence" value="ECO:0007669"/>
    <property type="project" value="InterPro"/>
</dbReference>
<name>A0A329MPZ8_9BACL</name>
<evidence type="ECO:0000256" key="2">
    <source>
        <dbReference type="SAM" id="MobiDB-lite"/>
    </source>
</evidence>
<dbReference type="Gene3D" id="3.30.70.1070">
    <property type="entry name" value="Sporulation related repeat"/>
    <property type="match status" value="1"/>
</dbReference>
<accession>A0A329MPZ8</accession>
<comment type="caution">
    <text evidence="5">The sequence shown here is derived from an EMBL/GenBank/DDBJ whole genome shotgun (WGS) entry which is preliminary data.</text>
</comment>
<dbReference type="RefSeq" id="WP_113030309.1">
    <property type="nucleotide sequence ID" value="NZ_QMFB01000003.1"/>
</dbReference>
<dbReference type="Pfam" id="PF05036">
    <property type="entry name" value="SPOR"/>
    <property type="match status" value="1"/>
</dbReference>
<sequence length="491" mass="54290">MNKAKITYRINNKNNRPDKPEQTEEPRVIQLHEEEFRVEKAAREMNPFTNDYGAWDSPYDAETRRLEQLIREANGRKQKQAPERREEARFEREEPAFMPDEDITEKQEIVRGVKSDIAEWPEQEEQAYYPQAGSMEREKQHAGNGYGRNPQAGRSGGENRYRDTRYDPVSGYYGADGDSDRHGSGFSGVSVTGSRYIRHSRTPWMKITASVTGAVVTGVALGFFVLSMFSDDKAAETDKMPELNGKQETAVSAPNKTGTTDTGKQTTTSGGTATGANVSAAGTTSVNIPAKSYVVLQGGSFTTAQGAETEQANLRKKGLAAVTETSDKSYVYVGMAANKESAQELSSRLKAANTDIYVKEYTLPELKSANWSGNKDALQNYLTQSDKLVQMASKLTLMHLEEQNLTPLDDATVQSVKAAHEGWTQAAAAVAEGAQEEAKTQINKMNNAMNSMKKSIDEYKKNPSSAMLWQAQTYMMQFVIAEKELLQSIAV</sequence>
<dbReference type="SUPFAM" id="SSF110997">
    <property type="entry name" value="Sporulation related repeat"/>
    <property type="match status" value="1"/>
</dbReference>
<evidence type="ECO:0000259" key="4">
    <source>
        <dbReference type="Pfam" id="PF05036"/>
    </source>
</evidence>
<evidence type="ECO:0000256" key="3">
    <source>
        <dbReference type="SAM" id="Phobius"/>
    </source>
</evidence>
<reference evidence="5 6" key="1">
    <citation type="journal article" date="2009" name="Int. J. Syst. Evol. Microbiol.">
        <title>Paenibacillus contaminans sp. nov., isolated from a contaminated laboratory plate.</title>
        <authorList>
            <person name="Chou J.H."/>
            <person name="Lee J.H."/>
            <person name="Lin M.C."/>
            <person name="Chang P.S."/>
            <person name="Arun A.B."/>
            <person name="Young C.C."/>
            <person name="Chen W.M."/>
        </authorList>
    </citation>
    <scope>NUCLEOTIDE SEQUENCE [LARGE SCALE GENOMIC DNA]</scope>
    <source>
        <strain evidence="5 6">CKOBP-6</strain>
    </source>
</reference>
<dbReference type="AlphaFoldDB" id="A0A329MPZ8"/>
<feature type="region of interest" description="Disordered" evidence="2">
    <location>
        <begin position="1"/>
        <end position="26"/>
    </location>
</feature>
<evidence type="ECO:0000256" key="1">
    <source>
        <dbReference type="SAM" id="Coils"/>
    </source>
</evidence>
<feature type="transmembrane region" description="Helical" evidence="3">
    <location>
        <begin position="207"/>
        <end position="229"/>
    </location>
</feature>
<evidence type="ECO:0000313" key="5">
    <source>
        <dbReference type="EMBL" id="RAV21999.1"/>
    </source>
</evidence>
<feature type="region of interest" description="Disordered" evidence="2">
    <location>
        <begin position="73"/>
        <end position="92"/>
    </location>
</feature>
<keyword evidence="6" id="KW-1185">Reference proteome</keyword>
<dbReference type="InterPro" id="IPR036680">
    <property type="entry name" value="SPOR-like_sf"/>
</dbReference>
<keyword evidence="3" id="KW-0472">Membrane</keyword>
<dbReference type="InterPro" id="IPR007730">
    <property type="entry name" value="SPOR-like_dom"/>
</dbReference>
<protein>
    <recommendedName>
        <fullName evidence="4">SPOR domain-containing protein</fullName>
    </recommendedName>
</protein>
<keyword evidence="1" id="KW-0175">Coiled coil</keyword>
<proteinExistence type="predicted"/>
<organism evidence="5 6">
    <name type="scientific">Paenibacillus contaminans</name>
    <dbReference type="NCBI Taxonomy" id="450362"/>
    <lineage>
        <taxon>Bacteria</taxon>
        <taxon>Bacillati</taxon>
        <taxon>Bacillota</taxon>
        <taxon>Bacilli</taxon>
        <taxon>Bacillales</taxon>
        <taxon>Paenibacillaceae</taxon>
        <taxon>Paenibacillus</taxon>
    </lineage>
</organism>
<feature type="region of interest" description="Disordered" evidence="2">
    <location>
        <begin position="238"/>
        <end position="279"/>
    </location>
</feature>
<feature type="region of interest" description="Disordered" evidence="2">
    <location>
        <begin position="134"/>
        <end position="165"/>
    </location>
</feature>
<feature type="compositionally biased region" description="Basic and acidic residues" evidence="2">
    <location>
        <begin position="15"/>
        <end position="26"/>
    </location>
</feature>
<dbReference type="OrthoDB" id="2680382at2"/>
<keyword evidence="3" id="KW-0812">Transmembrane</keyword>
<feature type="compositionally biased region" description="Low complexity" evidence="2">
    <location>
        <begin position="257"/>
        <end position="279"/>
    </location>
</feature>
<feature type="compositionally biased region" description="Polar residues" evidence="2">
    <location>
        <begin position="246"/>
        <end position="256"/>
    </location>
</feature>
<gene>
    <name evidence="5" type="ORF">DQG23_08145</name>
</gene>
<feature type="coiled-coil region" evidence="1">
    <location>
        <begin position="431"/>
        <end position="462"/>
    </location>
</feature>
<dbReference type="Proteomes" id="UP000250369">
    <property type="component" value="Unassembled WGS sequence"/>
</dbReference>
<dbReference type="EMBL" id="QMFB01000003">
    <property type="protein sequence ID" value="RAV21999.1"/>
    <property type="molecule type" value="Genomic_DNA"/>
</dbReference>
<evidence type="ECO:0000313" key="6">
    <source>
        <dbReference type="Proteomes" id="UP000250369"/>
    </source>
</evidence>
<keyword evidence="3" id="KW-1133">Transmembrane helix</keyword>
<feature type="domain" description="SPOR" evidence="4">
    <location>
        <begin position="292"/>
        <end position="353"/>
    </location>
</feature>